<protein>
    <submittedName>
        <fullName evidence="3">SPFH domain-containing protein</fullName>
    </submittedName>
</protein>
<evidence type="ECO:0000313" key="4">
    <source>
        <dbReference type="Proteomes" id="UP001596138"/>
    </source>
</evidence>
<dbReference type="Pfam" id="PF01145">
    <property type="entry name" value="Band_7"/>
    <property type="match status" value="1"/>
</dbReference>
<feature type="transmembrane region" description="Helical" evidence="1">
    <location>
        <begin position="12"/>
        <end position="35"/>
    </location>
</feature>
<comment type="caution">
    <text evidence="3">The sequence shown here is derived from an EMBL/GenBank/DDBJ whole genome shotgun (WGS) entry which is preliminary data.</text>
</comment>
<keyword evidence="1" id="KW-0812">Transmembrane</keyword>
<dbReference type="InterPro" id="IPR036013">
    <property type="entry name" value="Band_7/SPFH_dom_sf"/>
</dbReference>
<dbReference type="RefSeq" id="WP_386765972.1">
    <property type="nucleotide sequence ID" value="NZ_JBHSTI010000008.1"/>
</dbReference>
<organism evidence="3 4">
    <name type="scientific">Longivirga aurantiaca</name>
    <dbReference type="NCBI Taxonomy" id="1837743"/>
    <lineage>
        <taxon>Bacteria</taxon>
        <taxon>Bacillati</taxon>
        <taxon>Actinomycetota</taxon>
        <taxon>Actinomycetes</taxon>
        <taxon>Sporichthyales</taxon>
        <taxon>Sporichthyaceae</taxon>
        <taxon>Longivirga</taxon>
    </lineage>
</organism>
<dbReference type="PANTHER" id="PTHR43446">
    <property type="entry name" value="MEMBRANE PROTEIN-RELATED"/>
    <property type="match status" value="1"/>
</dbReference>
<dbReference type="Gene3D" id="3.30.479.30">
    <property type="entry name" value="Band 7 domain"/>
    <property type="match status" value="1"/>
</dbReference>
<dbReference type="SUPFAM" id="SSF117892">
    <property type="entry name" value="Band 7/SPFH domain"/>
    <property type="match status" value="1"/>
</dbReference>
<accession>A0ABW1T043</accession>
<evidence type="ECO:0000259" key="2">
    <source>
        <dbReference type="SMART" id="SM00244"/>
    </source>
</evidence>
<keyword evidence="1" id="KW-0472">Membrane</keyword>
<name>A0ABW1T043_9ACTN</name>
<evidence type="ECO:0000256" key="1">
    <source>
        <dbReference type="SAM" id="Phobius"/>
    </source>
</evidence>
<sequence>MTEERQVTPISGWVVLPVAVVLYVATPLLVWWSFVAGDVTAEGGAPVWPMFVAGLACLLLAIVTTVGFYTLQPNEARVLILFGSYRGTVRAPGFAWGNPFYANGSSGKQAASAAPLRKGKGDTEAAQLPSPPRRYKVSLRARTLNGDRLKVNDRRGNPVEIAAVVVWRVQDTAKAVFDVDDVDTYVATQSETSVRHLATRYPYDTGESSGDGEDEVTLRGNVDEVSDALRVELQERLAPAGVQVDQARLTHLAYAPEIAQAMLRRQQAEAVIAARRKIVTGAVSMVEMALADLADRGVVDLDAEHRASMVGNLMVVLCGESQVTPVLSAGTSMA</sequence>
<dbReference type="EMBL" id="JBHSTI010000008">
    <property type="protein sequence ID" value="MFC6238082.1"/>
    <property type="molecule type" value="Genomic_DNA"/>
</dbReference>
<feature type="domain" description="Band 7" evidence="2">
    <location>
        <begin position="66"/>
        <end position="266"/>
    </location>
</feature>
<reference evidence="4" key="1">
    <citation type="journal article" date="2019" name="Int. J. Syst. Evol. Microbiol.">
        <title>The Global Catalogue of Microorganisms (GCM) 10K type strain sequencing project: providing services to taxonomists for standard genome sequencing and annotation.</title>
        <authorList>
            <consortium name="The Broad Institute Genomics Platform"/>
            <consortium name="The Broad Institute Genome Sequencing Center for Infectious Disease"/>
            <person name="Wu L."/>
            <person name="Ma J."/>
        </authorList>
    </citation>
    <scope>NUCLEOTIDE SEQUENCE [LARGE SCALE GENOMIC DNA]</scope>
    <source>
        <strain evidence="4">CGMCC 4.7317</strain>
    </source>
</reference>
<dbReference type="SMART" id="SM00244">
    <property type="entry name" value="PHB"/>
    <property type="match status" value="1"/>
</dbReference>
<proteinExistence type="predicted"/>
<gene>
    <name evidence="3" type="ORF">ACFQGU_09340</name>
</gene>
<feature type="transmembrane region" description="Helical" evidence="1">
    <location>
        <begin position="47"/>
        <end position="71"/>
    </location>
</feature>
<dbReference type="InterPro" id="IPR001107">
    <property type="entry name" value="Band_7"/>
</dbReference>
<dbReference type="CDD" id="cd03402">
    <property type="entry name" value="SPFH_like_u2"/>
    <property type="match status" value="1"/>
</dbReference>
<dbReference type="Proteomes" id="UP001596138">
    <property type="component" value="Unassembled WGS sequence"/>
</dbReference>
<keyword evidence="1" id="KW-1133">Transmembrane helix</keyword>
<dbReference type="PANTHER" id="PTHR43446:SF1">
    <property type="entry name" value="BAND 7 DOMAIN-CONTAINING PROTEIN"/>
    <property type="match status" value="1"/>
</dbReference>
<keyword evidence="4" id="KW-1185">Reference proteome</keyword>
<evidence type="ECO:0000313" key="3">
    <source>
        <dbReference type="EMBL" id="MFC6238082.1"/>
    </source>
</evidence>